<organism evidence="1">
    <name type="scientific">uncultured organism</name>
    <dbReference type="NCBI Taxonomy" id="155900"/>
    <lineage>
        <taxon>unclassified sequences</taxon>
        <taxon>environmental samples</taxon>
    </lineage>
</organism>
<evidence type="ECO:0000313" key="1">
    <source>
        <dbReference type="EMBL" id="ACZ28605.1"/>
    </source>
</evidence>
<protein>
    <submittedName>
        <fullName evidence="1">Propionyl-CoA carboxylase</fullName>
    </submittedName>
</protein>
<dbReference type="AlphaFoldDB" id="E3T2Z3"/>
<dbReference type="EMBL" id="GU191796">
    <property type="protein sequence ID" value="ACZ28605.1"/>
    <property type="molecule type" value="Genomic_DNA"/>
</dbReference>
<name>E3T2Z3_9ZZZZ</name>
<reference evidence="1" key="1">
    <citation type="journal article" date="2011" name="ISME J.">
        <title>Comparative metagenomics of microbial communities inhabiting deep-sea hydrothermal vent chimneys with contrasting chemistries.</title>
        <authorList>
            <person name="Xie W."/>
            <person name="Wang F."/>
            <person name="Guo L."/>
            <person name="Chen Z."/>
            <person name="Sievert S.M."/>
            <person name="Meng J."/>
            <person name="Huang G."/>
            <person name="Li Y."/>
            <person name="Yan Q."/>
            <person name="Wu S."/>
            <person name="Wang X."/>
            <person name="Chen S."/>
            <person name="He G."/>
            <person name="Xiao X."/>
            <person name="Xu A."/>
        </authorList>
    </citation>
    <scope>NUCLEOTIDE SEQUENCE</scope>
</reference>
<sequence>MTPKTCLRIWRDAAPKLTFDIKNSNLEVFLNASEELPKFDPAVVIDIKFDEVSFQLFFEEKFIEELFLIASLKISFEQMKEQDAAVVFEHLFTKILKKLENKLGGNISIVGVRKISNSTLENGLGFSVNFKDNDFDGIFECSDEGFLEKIANLLLPFQVAGEKTCPSLSDVIIGPVEISKDELDKIQVGISTINLA</sequence>
<accession>E3T2Z3</accession>
<proteinExistence type="predicted"/>